<evidence type="ECO:0000256" key="3">
    <source>
        <dbReference type="ARBA" id="ARBA00023002"/>
    </source>
</evidence>
<dbReference type="InterPro" id="IPR050104">
    <property type="entry name" value="FMN-dep_NADH:Q_OxRdtase_AzoR1"/>
</dbReference>
<dbReference type="InterPro" id="IPR003680">
    <property type="entry name" value="Flavodoxin_fold"/>
</dbReference>
<keyword evidence="1 6" id="KW-0285">Flavoprotein</keyword>
<protein>
    <recommendedName>
        <fullName evidence="6">FMN dependent NADH:quinone oxidoreductase</fullName>
        <ecNumber evidence="6">1.6.5.-</ecNumber>
    </recommendedName>
    <alternativeName>
        <fullName evidence="6">Azo-dye reductase</fullName>
    </alternativeName>
    <alternativeName>
        <fullName evidence="6">FMN-dependent NADH-azo compound oxidoreductase</fullName>
    </alternativeName>
    <alternativeName>
        <fullName evidence="6">FMN-dependent NADH-azoreductase</fullName>
        <ecNumber evidence="6">1.7.1.17</ecNumber>
    </alternativeName>
</protein>
<dbReference type="Gene3D" id="3.40.50.360">
    <property type="match status" value="1"/>
</dbReference>
<dbReference type="GO" id="GO:0009055">
    <property type="term" value="F:electron transfer activity"/>
    <property type="evidence" value="ECO:0007669"/>
    <property type="project" value="UniProtKB-UniRule"/>
</dbReference>
<evidence type="ECO:0000313" key="9">
    <source>
        <dbReference type="Proteomes" id="UP000667802"/>
    </source>
</evidence>
<evidence type="ECO:0000259" key="7">
    <source>
        <dbReference type="Pfam" id="PF02525"/>
    </source>
</evidence>
<name>A0AAP5I5N2_9CYAN</name>
<comment type="subunit">
    <text evidence="6">Homodimer.</text>
</comment>
<dbReference type="GO" id="GO:0016652">
    <property type="term" value="F:oxidoreductase activity, acting on NAD(P)H as acceptor"/>
    <property type="evidence" value="ECO:0007669"/>
    <property type="project" value="UniProtKB-UniRule"/>
</dbReference>
<dbReference type="Proteomes" id="UP000667802">
    <property type="component" value="Unassembled WGS sequence"/>
</dbReference>
<dbReference type="PANTHER" id="PTHR43741:SF4">
    <property type="entry name" value="FMN-DEPENDENT NADH:QUINONE OXIDOREDUCTASE"/>
    <property type="match status" value="1"/>
</dbReference>
<comment type="cofactor">
    <cofactor evidence="6">
        <name>FMN</name>
        <dbReference type="ChEBI" id="CHEBI:58210"/>
    </cofactor>
    <text evidence="6">Binds 1 FMN per subunit.</text>
</comment>
<dbReference type="InterPro" id="IPR029039">
    <property type="entry name" value="Flavoprotein-like_sf"/>
</dbReference>
<dbReference type="EMBL" id="JAALHA020000004">
    <property type="protein sequence ID" value="MDR9895165.1"/>
    <property type="molecule type" value="Genomic_DNA"/>
</dbReference>
<accession>A0AAP5I5N2</accession>
<evidence type="ECO:0000256" key="6">
    <source>
        <dbReference type="HAMAP-Rule" id="MF_01216"/>
    </source>
</evidence>
<evidence type="ECO:0000256" key="4">
    <source>
        <dbReference type="ARBA" id="ARBA00023027"/>
    </source>
</evidence>
<evidence type="ECO:0000256" key="2">
    <source>
        <dbReference type="ARBA" id="ARBA00022643"/>
    </source>
</evidence>
<evidence type="ECO:0000256" key="1">
    <source>
        <dbReference type="ARBA" id="ARBA00022630"/>
    </source>
</evidence>
<evidence type="ECO:0000313" key="8">
    <source>
        <dbReference type="EMBL" id="MDR9895165.1"/>
    </source>
</evidence>
<dbReference type="EC" id="1.7.1.17" evidence="6"/>
<feature type="binding site" evidence="6">
    <location>
        <begin position="16"/>
        <end position="18"/>
    </location>
    <ligand>
        <name>FMN</name>
        <dbReference type="ChEBI" id="CHEBI:58210"/>
    </ligand>
</feature>
<comment type="function">
    <text evidence="6">Quinone reductase that provides resistance to thiol-specific stress caused by electrophilic quinones.</text>
</comment>
<comment type="similarity">
    <text evidence="6">Belongs to the azoreductase type 1 family.</text>
</comment>
<comment type="caution">
    <text evidence="6">Lacks conserved residue(s) required for the propagation of feature annotation.</text>
</comment>
<keyword evidence="2 6" id="KW-0288">FMN</keyword>
<dbReference type="HAMAP" id="MF_01216">
    <property type="entry name" value="Azoreductase_type1"/>
    <property type="match status" value="1"/>
</dbReference>
<keyword evidence="9" id="KW-1185">Reference proteome</keyword>
<dbReference type="GO" id="GO:0010181">
    <property type="term" value="F:FMN binding"/>
    <property type="evidence" value="ECO:0007669"/>
    <property type="project" value="UniProtKB-UniRule"/>
</dbReference>
<dbReference type="AlphaFoldDB" id="A0AAP5I5N2"/>
<keyword evidence="4 6" id="KW-0520">NAD</keyword>
<dbReference type="EC" id="1.6.5.-" evidence="6"/>
<dbReference type="Pfam" id="PF02525">
    <property type="entry name" value="Flavodoxin_2"/>
    <property type="match status" value="1"/>
</dbReference>
<feature type="binding site" evidence="6">
    <location>
        <begin position="96"/>
        <end position="99"/>
    </location>
    <ligand>
        <name>FMN</name>
        <dbReference type="ChEBI" id="CHEBI:58210"/>
    </ligand>
</feature>
<dbReference type="PANTHER" id="PTHR43741">
    <property type="entry name" value="FMN-DEPENDENT NADH-AZOREDUCTASE 1"/>
    <property type="match status" value="1"/>
</dbReference>
<comment type="catalytic activity">
    <reaction evidence="5">
        <text>N,N-dimethyl-1,4-phenylenediamine + anthranilate + 2 NAD(+) = 2-(4-dimethylaminophenyl)diazenylbenzoate + 2 NADH + 2 H(+)</text>
        <dbReference type="Rhea" id="RHEA:55872"/>
        <dbReference type="ChEBI" id="CHEBI:15378"/>
        <dbReference type="ChEBI" id="CHEBI:15783"/>
        <dbReference type="ChEBI" id="CHEBI:16567"/>
        <dbReference type="ChEBI" id="CHEBI:57540"/>
        <dbReference type="ChEBI" id="CHEBI:57945"/>
        <dbReference type="ChEBI" id="CHEBI:71579"/>
        <dbReference type="EC" id="1.7.1.17"/>
    </reaction>
    <physiologicalReaction direction="right-to-left" evidence="5">
        <dbReference type="Rhea" id="RHEA:55874"/>
    </physiologicalReaction>
</comment>
<comment type="catalytic activity">
    <reaction evidence="6">
        <text>2 a quinone + NADH + H(+) = 2 a 1,4-benzosemiquinone + NAD(+)</text>
        <dbReference type="Rhea" id="RHEA:65952"/>
        <dbReference type="ChEBI" id="CHEBI:15378"/>
        <dbReference type="ChEBI" id="CHEBI:57540"/>
        <dbReference type="ChEBI" id="CHEBI:57945"/>
        <dbReference type="ChEBI" id="CHEBI:132124"/>
        <dbReference type="ChEBI" id="CHEBI:134225"/>
    </reaction>
</comment>
<comment type="function">
    <text evidence="6">Also exhibits azoreductase activity. Catalyzes the reductive cleavage of the azo bond in aromatic azo compounds to the corresponding amines.</text>
</comment>
<reference evidence="9" key="1">
    <citation type="journal article" date="2021" name="Science">
        <title>Hunting the eagle killer: A cyanobacterial neurotoxin causes vacuolar myelinopathy.</title>
        <authorList>
            <person name="Breinlinger S."/>
            <person name="Phillips T.J."/>
            <person name="Haram B.N."/>
            <person name="Mares J."/>
            <person name="Martinez Yerena J.A."/>
            <person name="Hrouzek P."/>
            <person name="Sobotka R."/>
            <person name="Henderson W.M."/>
            <person name="Schmieder P."/>
            <person name="Williams S.M."/>
            <person name="Lauderdale J.D."/>
            <person name="Wilde H.D."/>
            <person name="Gerrin W."/>
            <person name="Kust A."/>
            <person name="Washington J.W."/>
            <person name="Wagner C."/>
            <person name="Geier B."/>
            <person name="Liebeke M."/>
            <person name="Enke H."/>
            <person name="Niedermeyer T.H.J."/>
            <person name="Wilde S.B."/>
        </authorList>
    </citation>
    <scope>NUCLEOTIDE SEQUENCE [LARGE SCALE GENOMIC DNA]</scope>
    <source>
        <strain evidence="9">Thurmond2011</strain>
    </source>
</reference>
<feature type="domain" description="Flavodoxin-like fold" evidence="7">
    <location>
        <begin position="3"/>
        <end position="203"/>
    </location>
</feature>
<proteinExistence type="inferred from homology"/>
<dbReference type="InterPro" id="IPR023048">
    <property type="entry name" value="NADH:quinone_OxRdtase_FMN_depd"/>
</dbReference>
<feature type="binding site" evidence="6">
    <location>
        <position position="10"/>
    </location>
    <ligand>
        <name>FMN</name>
        <dbReference type="ChEBI" id="CHEBI:58210"/>
    </ligand>
</feature>
<dbReference type="RefSeq" id="WP_208338721.1">
    <property type="nucleotide sequence ID" value="NZ_CAWQFN010000191.1"/>
</dbReference>
<dbReference type="SUPFAM" id="SSF52218">
    <property type="entry name" value="Flavoproteins"/>
    <property type="match status" value="1"/>
</dbReference>
<organism evidence="8 9">
    <name type="scientific">Aetokthonos hydrillicola Thurmond2011</name>
    <dbReference type="NCBI Taxonomy" id="2712845"/>
    <lineage>
        <taxon>Bacteria</taxon>
        <taxon>Bacillati</taxon>
        <taxon>Cyanobacteriota</taxon>
        <taxon>Cyanophyceae</taxon>
        <taxon>Nostocales</taxon>
        <taxon>Hapalosiphonaceae</taxon>
        <taxon>Aetokthonos</taxon>
    </lineage>
</organism>
<keyword evidence="3 6" id="KW-0560">Oxidoreductase</keyword>
<evidence type="ECO:0000256" key="5">
    <source>
        <dbReference type="ARBA" id="ARBA00048542"/>
    </source>
</evidence>
<dbReference type="GO" id="GO:0016655">
    <property type="term" value="F:oxidoreductase activity, acting on NAD(P)H, quinone or similar compound as acceptor"/>
    <property type="evidence" value="ECO:0007669"/>
    <property type="project" value="InterPro"/>
</dbReference>
<sequence>MTHILHIDTSPRGERSISRQLSNEFINIWKTLNSQDTVTYRDLGHHPVAHVNEMWIAAAFSPPEELTPELSEVIQLSNILVDEFLAAERYVFGIPMYNFNVPSTFKAYIDQIVRFNRTFTFDESGKYQGLVPEGKKMLIFTARGGNFSSEISITNYDYQEPYLKAIFGMVGIRDITFIHADKLNLGEDLRQQSLVNARANLKKVAEDWANNR</sequence>
<gene>
    <name evidence="6" type="primary">azoR</name>
    <name evidence="8" type="ORF">G7B40_011385</name>
</gene>
<comment type="caution">
    <text evidence="8">The sequence shown here is derived from an EMBL/GenBank/DDBJ whole genome shotgun (WGS) entry which is preliminary data.</text>
</comment>